<dbReference type="PANTHER" id="PTHR12468">
    <property type="entry name" value="GPI MANNOSYLTRANSFERASE 2"/>
    <property type="match status" value="1"/>
</dbReference>
<keyword evidence="10 12" id="KW-1133">Transmembrane helix</keyword>
<keyword evidence="9 12" id="KW-0256">Endoplasmic reticulum</keyword>
<evidence type="ECO:0000256" key="5">
    <source>
        <dbReference type="ARBA" id="ARBA00022502"/>
    </source>
</evidence>
<feature type="transmembrane region" description="Helical" evidence="12">
    <location>
        <begin position="180"/>
        <end position="199"/>
    </location>
</feature>
<evidence type="ECO:0000256" key="12">
    <source>
        <dbReference type="RuleBase" id="RU363112"/>
    </source>
</evidence>
<dbReference type="GeneID" id="36283282"/>
<keyword evidence="8 12" id="KW-0812">Transmembrane</keyword>
<dbReference type="InterPro" id="IPR007315">
    <property type="entry name" value="PIG-V/Gpi18"/>
</dbReference>
<dbReference type="GO" id="GO:0031501">
    <property type="term" value="C:mannosyltransferase complex"/>
    <property type="evidence" value="ECO:0007669"/>
    <property type="project" value="TreeGrafter"/>
</dbReference>
<keyword evidence="5 12" id="KW-0337">GPI-anchor biosynthesis</keyword>
<dbReference type="EC" id="2.4.1.-" evidence="12"/>
<feature type="transmembrane region" description="Helical" evidence="12">
    <location>
        <begin position="320"/>
        <end position="341"/>
    </location>
</feature>
<evidence type="ECO:0000256" key="1">
    <source>
        <dbReference type="ARBA" id="ARBA00004477"/>
    </source>
</evidence>
<comment type="function">
    <text evidence="12">Mannosyltransferase involved in glycosylphosphatidylinositol-anchor biosynthesis.</text>
</comment>
<feature type="transmembrane region" description="Helical" evidence="12">
    <location>
        <begin position="154"/>
        <end position="173"/>
    </location>
</feature>
<evidence type="ECO:0000256" key="9">
    <source>
        <dbReference type="ARBA" id="ARBA00022824"/>
    </source>
</evidence>
<organism evidence="13">
    <name type="scientific">Pseudogymnoascus destructans</name>
    <dbReference type="NCBI Taxonomy" id="655981"/>
    <lineage>
        <taxon>Eukaryota</taxon>
        <taxon>Fungi</taxon>
        <taxon>Dikarya</taxon>
        <taxon>Ascomycota</taxon>
        <taxon>Pezizomycotina</taxon>
        <taxon>Leotiomycetes</taxon>
        <taxon>Thelebolales</taxon>
        <taxon>Thelebolaceae</taxon>
        <taxon>Pseudogymnoascus</taxon>
    </lineage>
</organism>
<evidence type="ECO:0000256" key="8">
    <source>
        <dbReference type="ARBA" id="ARBA00022692"/>
    </source>
</evidence>
<evidence type="ECO:0000256" key="2">
    <source>
        <dbReference type="ARBA" id="ARBA00004687"/>
    </source>
</evidence>
<dbReference type="AlphaFoldDB" id="A0A177AMB5"/>
<dbReference type="GO" id="GO:0004376">
    <property type="term" value="F:GPI mannosyltransferase activity"/>
    <property type="evidence" value="ECO:0007669"/>
    <property type="project" value="InterPro"/>
</dbReference>
<evidence type="ECO:0000256" key="3">
    <source>
        <dbReference type="ARBA" id="ARBA00008698"/>
    </source>
</evidence>
<dbReference type="RefSeq" id="XP_024328466.1">
    <property type="nucleotide sequence ID" value="XM_024463879.1"/>
</dbReference>
<feature type="transmembrane region" description="Helical" evidence="12">
    <location>
        <begin position="256"/>
        <end position="278"/>
    </location>
</feature>
<proteinExistence type="inferred from homology"/>
<feature type="transmembrane region" description="Helical" evidence="12">
    <location>
        <begin position="438"/>
        <end position="458"/>
    </location>
</feature>
<evidence type="ECO:0000256" key="4">
    <source>
        <dbReference type="ARBA" id="ARBA00013795"/>
    </source>
</evidence>
<sequence length="461" mass="50457">MPKPLFLTRPLDSPHQSLLFFFIAYKSLVLLIALFSPGPGYDTSASILTLPVNDGSSLTMFFELLAEKLTSWDAIYFTTVARRGYLYEQEWAFAWGWTHLISFFSSDLGQTSLAYLPLESLVGATIAHASHGLSVFALYHLACAIFPGPSGPQLAFIAGCLHILSPAGIFLTAPCGESTAAFLTFAGVLFFAWGVPVGAVSSLKQDGFMVLAGLTLGLATTVRSNALLNGIVFAEEAVLVAWSVRKGLSVQKIRRLAAVGVGGCCIAVGFLLPQYIAYQEYCSSTSPRPWCARLAPSIYTFVQEHYWDVGFLRYWKVSNIPLFLLAAPALVILLSSGLRTVDLTSRETTRPSHKVDHYKVTPAERALSQRTIRLLRSLAYPQIVLAVLAITNYHVQIITRLASASPVWYLWLAYSLLDAGQADGKTKVRSRWSGWEGGVVMYMVMYGLIQAVLFASFLPPA</sequence>
<dbReference type="PANTHER" id="PTHR12468:SF2">
    <property type="entry name" value="GPI MANNOSYLTRANSFERASE 2"/>
    <property type="match status" value="1"/>
</dbReference>
<accession>A0A177AMB5</accession>
<gene>
    <name evidence="13" type="primary">GPI18</name>
    <name evidence="13" type="ORF">VC83_00183</name>
</gene>
<comment type="similarity">
    <text evidence="3 12">Belongs to the PIGV family.</text>
</comment>
<dbReference type="Proteomes" id="UP000077154">
    <property type="component" value="Unassembled WGS sequence"/>
</dbReference>
<dbReference type="GO" id="GO:0006506">
    <property type="term" value="P:GPI anchor biosynthetic process"/>
    <property type="evidence" value="ECO:0007669"/>
    <property type="project" value="UniProtKB-UniPathway"/>
</dbReference>
<dbReference type="UniPathway" id="UPA00196"/>
<dbReference type="EMBL" id="KV441386">
    <property type="protein sequence ID" value="OAF63196.1"/>
    <property type="molecule type" value="Genomic_DNA"/>
</dbReference>
<dbReference type="GO" id="GO:0005789">
    <property type="term" value="C:endoplasmic reticulum membrane"/>
    <property type="evidence" value="ECO:0007669"/>
    <property type="project" value="UniProtKB-SubCell"/>
</dbReference>
<feature type="transmembrane region" description="Helical" evidence="12">
    <location>
        <begin position="18"/>
        <end position="36"/>
    </location>
</feature>
<evidence type="ECO:0000256" key="6">
    <source>
        <dbReference type="ARBA" id="ARBA00022676"/>
    </source>
</evidence>
<dbReference type="Pfam" id="PF04188">
    <property type="entry name" value="Mannosyl_trans2"/>
    <property type="match status" value="1"/>
</dbReference>
<keyword evidence="11 12" id="KW-0472">Membrane</keyword>
<evidence type="ECO:0000313" key="13">
    <source>
        <dbReference type="EMBL" id="OAF63196.1"/>
    </source>
</evidence>
<dbReference type="VEuPathDB" id="FungiDB:GMDG_07139"/>
<evidence type="ECO:0000256" key="7">
    <source>
        <dbReference type="ARBA" id="ARBA00022679"/>
    </source>
</evidence>
<keyword evidence="6 12" id="KW-0328">Glycosyltransferase</keyword>
<evidence type="ECO:0000256" key="11">
    <source>
        <dbReference type="ARBA" id="ARBA00023136"/>
    </source>
</evidence>
<reference evidence="13" key="1">
    <citation type="submission" date="2016-03" db="EMBL/GenBank/DDBJ databases">
        <title>Updated assembly of Pseudogymnoascus destructans, the fungus causing white-nose syndrome of bats.</title>
        <authorList>
            <person name="Palmer J.M."/>
            <person name="Drees K.P."/>
            <person name="Foster J.T."/>
            <person name="Lindner D.L."/>
        </authorList>
    </citation>
    <scope>NUCLEOTIDE SEQUENCE [LARGE SCALE GENOMIC DNA]</scope>
    <source>
        <strain evidence="13">20631-21</strain>
    </source>
</reference>
<dbReference type="OrthoDB" id="10252502at2759"/>
<comment type="subcellular location">
    <subcellularLocation>
        <location evidence="1 12">Endoplasmic reticulum membrane</location>
        <topology evidence="1 12">Multi-pass membrane protein</topology>
    </subcellularLocation>
</comment>
<protein>
    <recommendedName>
        <fullName evidence="4 12">GPI mannosyltransferase 2</fullName>
        <ecNumber evidence="12">2.4.1.-</ecNumber>
    </recommendedName>
</protein>
<dbReference type="GO" id="GO:0000009">
    <property type="term" value="F:alpha-1,6-mannosyltransferase activity"/>
    <property type="evidence" value="ECO:0007669"/>
    <property type="project" value="InterPro"/>
</dbReference>
<keyword evidence="7 12" id="KW-0808">Transferase</keyword>
<comment type="caution">
    <text evidence="12">Lacks conserved residue(s) required for the propagation of feature annotation.</text>
</comment>
<comment type="pathway">
    <text evidence="2 12">Glycolipid biosynthesis; glycosylphosphatidylinositol-anchor biosynthesis.</text>
</comment>
<name>A0A177AMB5_9PEZI</name>
<evidence type="ECO:0000256" key="10">
    <source>
        <dbReference type="ARBA" id="ARBA00022989"/>
    </source>
</evidence>